<gene>
    <name evidence="1" type="ORF">SAY87_013371</name>
</gene>
<reference evidence="1 2" key="1">
    <citation type="journal article" date="2023" name="Hortic Res">
        <title>Pangenome of water caltrop reveals structural variations and asymmetric subgenome divergence after allopolyploidization.</title>
        <authorList>
            <person name="Zhang X."/>
            <person name="Chen Y."/>
            <person name="Wang L."/>
            <person name="Yuan Y."/>
            <person name="Fang M."/>
            <person name="Shi L."/>
            <person name="Lu R."/>
            <person name="Comes H.P."/>
            <person name="Ma Y."/>
            <person name="Chen Y."/>
            <person name="Huang G."/>
            <person name="Zhou Y."/>
            <person name="Zheng Z."/>
            <person name="Qiu Y."/>
        </authorList>
    </citation>
    <scope>NUCLEOTIDE SEQUENCE [LARGE SCALE GENOMIC DNA]</scope>
    <source>
        <tissue evidence="1">Roots</tissue>
    </source>
</reference>
<organism evidence="1 2">
    <name type="scientific">Trapa incisa</name>
    <dbReference type="NCBI Taxonomy" id="236973"/>
    <lineage>
        <taxon>Eukaryota</taxon>
        <taxon>Viridiplantae</taxon>
        <taxon>Streptophyta</taxon>
        <taxon>Embryophyta</taxon>
        <taxon>Tracheophyta</taxon>
        <taxon>Spermatophyta</taxon>
        <taxon>Magnoliopsida</taxon>
        <taxon>eudicotyledons</taxon>
        <taxon>Gunneridae</taxon>
        <taxon>Pentapetalae</taxon>
        <taxon>rosids</taxon>
        <taxon>malvids</taxon>
        <taxon>Myrtales</taxon>
        <taxon>Lythraceae</taxon>
        <taxon>Trapa</taxon>
    </lineage>
</organism>
<proteinExistence type="predicted"/>
<name>A0AAN7K8L5_9MYRT</name>
<dbReference type="AlphaFoldDB" id="A0AAN7K8L5"/>
<dbReference type="EMBL" id="JAXIOK010000008">
    <property type="protein sequence ID" value="KAK4763933.1"/>
    <property type="molecule type" value="Genomic_DNA"/>
</dbReference>
<evidence type="ECO:0000313" key="1">
    <source>
        <dbReference type="EMBL" id="KAK4763933.1"/>
    </source>
</evidence>
<protein>
    <submittedName>
        <fullName evidence="1">Uncharacterized protein</fullName>
    </submittedName>
</protein>
<keyword evidence="2" id="KW-1185">Reference proteome</keyword>
<sequence>MVSGQAAQNIGKVVSLAQSGHISSLKLELSRKKEKWPYPIVSLWALPTLAQLNPSILRANFDVHVELLFGSMQEADKKALIDSTGLETLLETLRGHAGRSHGKSSRAIILR</sequence>
<dbReference type="Proteomes" id="UP001345219">
    <property type="component" value="Chromosome 11"/>
</dbReference>
<evidence type="ECO:0000313" key="2">
    <source>
        <dbReference type="Proteomes" id="UP001345219"/>
    </source>
</evidence>
<accession>A0AAN7K8L5</accession>
<comment type="caution">
    <text evidence="1">The sequence shown here is derived from an EMBL/GenBank/DDBJ whole genome shotgun (WGS) entry which is preliminary data.</text>
</comment>